<keyword evidence="1" id="KW-1133">Transmembrane helix</keyword>
<comment type="caution">
    <text evidence="2">The sequence shown here is derived from an EMBL/GenBank/DDBJ whole genome shotgun (WGS) entry which is preliminary data.</text>
</comment>
<evidence type="ECO:0000313" key="3">
    <source>
        <dbReference type="Proteomes" id="UP000529637"/>
    </source>
</evidence>
<evidence type="ECO:0000313" key="2">
    <source>
        <dbReference type="EMBL" id="NUZ06730.1"/>
    </source>
</evidence>
<evidence type="ECO:0008006" key="4">
    <source>
        <dbReference type="Google" id="ProtNLM"/>
    </source>
</evidence>
<keyword evidence="1" id="KW-0472">Membrane</keyword>
<name>A0A7Y6NP21_9BURK</name>
<dbReference type="EMBL" id="JABWMJ010000006">
    <property type="protein sequence ID" value="NUZ06730.1"/>
    <property type="molecule type" value="Genomic_DNA"/>
</dbReference>
<gene>
    <name evidence="2" type="ORF">HQN59_13255</name>
</gene>
<feature type="transmembrane region" description="Helical" evidence="1">
    <location>
        <begin position="15"/>
        <end position="36"/>
    </location>
</feature>
<keyword evidence="3" id="KW-1185">Reference proteome</keyword>
<keyword evidence="1" id="KW-0812">Transmembrane</keyword>
<proteinExistence type="predicted"/>
<organism evidence="2 3">
    <name type="scientific">Piscinibacter koreensis</name>
    <dbReference type="NCBI Taxonomy" id="2742824"/>
    <lineage>
        <taxon>Bacteria</taxon>
        <taxon>Pseudomonadati</taxon>
        <taxon>Pseudomonadota</taxon>
        <taxon>Betaproteobacteria</taxon>
        <taxon>Burkholderiales</taxon>
        <taxon>Sphaerotilaceae</taxon>
        <taxon>Piscinibacter</taxon>
    </lineage>
</organism>
<accession>A0A7Y6NP21</accession>
<protein>
    <recommendedName>
        <fullName evidence="4">DUF4760 domain-containing protein</fullName>
    </recommendedName>
</protein>
<dbReference type="RefSeq" id="WP_176069593.1">
    <property type="nucleotide sequence ID" value="NZ_JABWMJ010000006.1"/>
</dbReference>
<reference evidence="2 3" key="1">
    <citation type="submission" date="2020-06" db="EMBL/GenBank/DDBJ databases">
        <title>Schlegella sp. ID0723 isolated from air conditioner.</title>
        <authorList>
            <person name="Kim D.Y."/>
            <person name="Kim D.-U."/>
        </authorList>
    </citation>
    <scope>NUCLEOTIDE SEQUENCE [LARGE SCALE GENOMIC DNA]</scope>
    <source>
        <strain evidence="2 3">ID0723</strain>
    </source>
</reference>
<dbReference type="AlphaFoldDB" id="A0A7Y6NP21"/>
<evidence type="ECO:0000256" key="1">
    <source>
        <dbReference type="SAM" id="Phobius"/>
    </source>
</evidence>
<dbReference type="Proteomes" id="UP000529637">
    <property type="component" value="Unassembled WGS sequence"/>
</dbReference>
<sequence length="162" mass="18297">MTQADPAAWYLNPQVYSTVFAALALVISVVSLLNVLRLHRDNARQKVFSELQSTANQINESFLKYKVDTPYQIALGFAGNEEARGKVILLILQLNLLRSVHTNIGILKNGEVETYTAWAETVLRPWIQRGPQILAAYDRWIKTADAGPDYTAWLQRVMKIVP</sequence>